<dbReference type="Proteomes" id="UP000051908">
    <property type="component" value="Unassembled WGS sequence"/>
</dbReference>
<proteinExistence type="predicted"/>
<gene>
    <name evidence="2" type="ORF">FD33_GL002296</name>
</gene>
<accession>A0A0R1PM40</accession>
<evidence type="ECO:0000313" key="2">
    <source>
        <dbReference type="EMBL" id="KRL31122.1"/>
    </source>
</evidence>
<name>A0A0R1PM40_9LACO</name>
<reference evidence="2 3" key="1">
    <citation type="journal article" date="2015" name="Genome Announc.">
        <title>Expanding the biotechnology potential of lactobacilli through comparative genomics of 213 strains and associated genera.</title>
        <authorList>
            <person name="Sun Z."/>
            <person name="Harris H.M."/>
            <person name="McCann A."/>
            <person name="Guo C."/>
            <person name="Argimon S."/>
            <person name="Zhang W."/>
            <person name="Yang X."/>
            <person name="Jeffery I.B."/>
            <person name="Cooney J.C."/>
            <person name="Kagawa T.F."/>
            <person name="Liu W."/>
            <person name="Song Y."/>
            <person name="Salvetti E."/>
            <person name="Wrobel A."/>
            <person name="Rasinkangas P."/>
            <person name="Parkhill J."/>
            <person name="Rea M.C."/>
            <person name="O'Sullivan O."/>
            <person name="Ritari J."/>
            <person name="Douillard F.P."/>
            <person name="Paul Ross R."/>
            <person name="Yang R."/>
            <person name="Briner A.E."/>
            <person name="Felis G.E."/>
            <person name="de Vos W.M."/>
            <person name="Barrangou R."/>
            <person name="Klaenhammer T.R."/>
            <person name="Caufield P.W."/>
            <person name="Cui Y."/>
            <person name="Zhang H."/>
            <person name="O'Toole P.W."/>
        </authorList>
    </citation>
    <scope>NUCLEOTIDE SEQUENCE [LARGE SCALE GENOMIC DNA]</scope>
    <source>
        <strain evidence="2 3">DSM 13238</strain>
    </source>
</reference>
<dbReference type="AlphaFoldDB" id="A0A0R1PM40"/>
<dbReference type="Pfam" id="PF05043">
    <property type="entry name" value="Mga"/>
    <property type="match status" value="1"/>
</dbReference>
<evidence type="ECO:0000259" key="1">
    <source>
        <dbReference type="Pfam" id="PF05043"/>
    </source>
</evidence>
<dbReference type="EMBL" id="AZES01000063">
    <property type="protein sequence ID" value="KRL31122.1"/>
    <property type="molecule type" value="Genomic_DNA"/>
</dbReference>
<dbReference type="PATRIC" id="fig|1122151.5.peg.2374"/>
<feature type="domain" description="Mga helix-turn-helix" evidence="1">
    <location>
        <begin position="106"/>
        <end position="183"/>
    </location>
</feature>
<sequence>MGVEFLDSFTDLFLSKSEIEKIQLFNKIKLIRTNQLASADLIGTYRNRDIKVKDINLRKAAYQMNKSYGSVYNTFLGIQEDFKRILKKSKYSTEEMFDVTRDAYHAYLTTNSDGYLFLDAIVKEKESSFKHFYQTLDSSKATVLRHLKPMRGYLKRFGVRIAYEPMRFVGDEESIRLAIAALYWNATRGYVWPFEDFTQKTAFKVVDIALDKYRLKPTNHITKTFYAYVVMAHLYRILAGNHVKNMDALNVINYPFPNIFESAGSMLEGDTGSKKVRELKRAIKEDVSYEEQMFQSADFYILLMCVPATFEVSEDYLQSVSKQLVRYNPLFANFIDDFLELIPIDVEQTISDMAMSHSEFLRYKYNLTTCIIGVLALDHNYIEILNLYSGFGDAISKLNDEGLESKIYSTVQHLMLRDKYQSLDGKTKQISEAIYAIAYRFFSLYNKNIQVKVYLELESFFLVYSDLSVTLQSLPYAKIVSDPTEADIIVTANSANPPEDQMGKDVCIYRWMYNGVDGQMGGLLNLIYKIWTEEKVNENPNL</sequence>
<protein>
    <recommendedName>
        <fullName evidence="1">Mga helix-turn-helix domain-containing protein</fullName>
    </recommendedName>
</protein>
<dbReference type="InterPro" id="IPR007737">
    <property type="entry name" value="Mga_HTH"/>
</dbReference>
<comment type="caution">
    <text evidence="2">The sequence shown here is derived from an EMBL/GenBank/DDBJ whole genome shotgun (WGS) entry which is preliminary data.</text>
</comment>
<organism evidence="2 3">
    <name type="scientific">Companilactobacillus paralimentarius DSM 13238 = JCM 10415</name>
    <dbReference type="NCBI Taxonomy" id="1122151"/>
    <lineage>
        <taxon>Bacteria</taxon>
        <taxon>Bacillati</taxon>
        <taxon>Bacillota</taxon>
        <taxon>Bacilli</taxon>
        <taxon>Lactobacillales</taxon>
        <taxon>Lactobacillaceae</taxon>
        <taxon>Companilactobacillus</taxon>
    </lineage>
</organism>
<keyword evidence="3" id="KW-1185">Reference proteome</keyword>
<evidence type="ECO:0000313" key="3">
    <source>
        <dbReference type="Proteomes" id="UP000051908"/>
    </source>
</evidence>